<dbReference type="InterPro" id="IPR038770">
    <property type="entry name" value="Na+/solute_symporter_sf"/>
</dbReference>
<keyword evidence="5 9" id="KW-0812">Transmembrane</keyword>
<dbReference type="Proteomes" id="UP000031189">
    <property type="component" value="Unassembled WGS sequence"/>
</dbReference>
<feature type="transmembrane region" description="Helical" evidence="9">
    <location>
        <begin position="377"/>
        <end position="397"/>
    </location>
</feature>
<feature type="transmembrane region" description="Helical" evidence="9">
    <location>
        <begin position="230"/>
        <end position="246"/>
    </location>
</feature>
<feature type="transmembrane region" description="Helical" evidence="9">
    <location>
        <begin position="40"/>
        <end position="58"/>
    </location>
</feature>
<name>A0A0B3W7J3_9FIRM</name>
<comment type="subcellular location">
    <subcellularLocation>
        <location evidence="1">Cell membrane</location>
        <topology evidence="1">Multi-pass membrane protein</topology>
    </subcellularLocation>
</comment>
<dbReference type="RefSeq" id="WP_039678517.1">
    <property type="nucleotide sequence ID" value="NZ_JAWGXO010000014.1"/>
</dbReference>
<evidence type="ECO:0000256" key="1">
    <source>
        <dbReference type="ARBA" id="ARBA00004651"/>
    </source>
</evidence>
<keyword evidence="3" id="KW-0050">Antiport</keyword>
<keyword evidence="2" id="KW-0813">Transport</keyword>
<feature type="transmembrane region" description="Helical" evidence="9">
    <location>
        <begin position="6"/>
        <end position="28"/>
    </location>
</feature>
<evidence type="ECO:0000256" key="4">
    <source>
        <dbReference type="ARBA" id="ARBA00022475"/>
    </source>
</evidence>
<evidence type="ECO:0000256" key="5">
    <source>
        <dbReference type="ARBA" id="ARBA00022692"/>
    </source>
</evidence>
<dbReference type="OrthoDB" id="1757035at2"/>
<organism evidence="11 12">
    <name type="scientific">Terrisporobacter othiniensis</name>
    <dbReference type="NCBI Taxonomy" id="1577792"/>
    <lineage>
        <taxon>Bacteria</taxon>
        <taxon>Bacillati</taxon>
        <taxon>Bacillota</taxon>
        <taxon>Clostridia</taxon>
        <taxon>Peptostreptococcales</taxon>
        <taxon>Peptostreptococcaceae</taxon>
        <taxon>Terrisporobacter</taxon>
    </lineage>
</organism>
<evidence type="ECO:0000259" key="10">
    <source>
        <dbReference type="Pfam" id="PF00999"/>
    </source>
</evidence>
<dbReference type="Pfam" id="PF00999">
    <property type="entry name" value="Na_H_Exchanger"/>
    <property type="match status" value="1"/>
</dbReference>
<dbReference type="EMBL" id="JWHR01000038">
    <property type="protein sequence ID" value="KHS58372.1"/>
    <property type="molecule type" value="Genomic_DNA"/>
</dbReference>
<evidence type="ECO:0000256" key="8">
    <source>
        <dbReference type="ARBA" id="ARBA00023136"/>
    </source>
</evidence>
<dbReference type="AlphaFoldDB" id="A0A0B3W7J3"/>
<comment type="caution">
    <text evidence="11">The sequence shown here is derived from an EMBL/GenBank/DDBJ whole genome shotgun (WGS) entry which is preliminary data.</text>
</comment>
<evidence type="ECO:0000256" key="3">
    <source>
        <dbReference type="ARBA" id="ARBA00022449"/>
    </source>
</evidence>
<feature type="transmembrane region" description="Helical" evidence="9">
    <location>
        <begin position="94"/>
        <end position="119"/>
    </location>
</feature>
<feature type="transmembrane region" description="Helical" evidence="9">
    <location>
        <begin position="351"/>
        <end position="371"/>
    </location>
</feature>
<keyword evidence="6 9" id="KW-1133">Transmembrane helix</keyword>
<accession>A0A0B3W7J3</accession>
<feature type="transmembrane region" description="Helical" evidence="9">
    <location>
        <begin position="318"/>
        <end position="339"/>
    </location>
</feature>
<dbReference type="STRING" id="1577792.QX51_03480"/>
<evidence type="ECO:0000313" key="12">
    <source>
        <dbReference type="Proteomes" id="UP000031189"/>
    </source>
</evidence>
<keyword evidence="7" id="KW-0406">Ion transport</keyword>
<evidence type="ECO:0000256" key="6">
    <source>
        <dbReference type="ARBA" id="ARBA00022989"/>
    </source>
</evidence>
<evidence type="ECO:0000313" key="11">
    <source>
        <dbReference type="EMBL" id="KHS58372.1"/>
    </source>
</evidence>
<dbReference type="GO" id="GO:1902600">
    <property type="term" value="P:proton transmembrane transport"/>
    <property type="evidence" value="ECO:0007669"/>
    <property type="project" value="InterPro"/>
</dbReference>
<dbReference type="PANTHER" id="PTHR32507">
    <property type="entry name" value="NA(+)/H(+) ANTIPORTER 1"/>
    <property type="match status" value="1"/>
</dbReference>
<evidence type="ECO:0000256" key="9">
    <source>
        <dbReference type="SAM" id="Phobius"/>
    </source>
</evidence>
<protein>
    <submittedName>
        <fullName evidence="11">Sodium:proton antiporter</fullName>
    </submittedName>
</protein>
<dbReference type="PANTHER" id="PTHR32507:SF0">
    <property type="entry name" value="NA(+)_H(+) ANTIPORTER 2-RELATED"/>
    <property type="match status" value="1"/>
</dbReference>
<dbReference type="GO" id="GO:0005886">
    <property type="term" value="C:plasma membrane"/>
    <property type="evidence" value="ECO:0007669"/>
    <property type="project" value="UniProtKB-SubCell"/>
</dbReference>
<keyword evidence="4" id="KW-1003">Cell membrane</keyword>
<dbReference type="GO" id="GO:0015297">
    <property type="term" value="F:antiporter activity"/>
    <property type="evidence" value="ECO:0007669"/>
    <property type="project" value="UniProtKB-KW"/>
</dbReference>
<feature type="transmembrane region" description="Helical" evidence="9">
    <location>
        <begin position="165"/>
        <end position="185"/>
    </location>
</feature>
<dbReference type="InterPro" id="IPR006153">
    <property type="entry name" value="Cation/H_exchanger_TM"/>
</dbReference>
<gene>
    <name evidence="11" type="ORF">QX51_03480</name>
</gene>
<feature type="domain" description="Cation/H+ exchanger transmembrane" evidence="10">
    <location>
        <begin position="24"/>
        <end position="406"/>
    </location>
</feature>
<proteinExistence type="predicted"/>
<keyword evidence="12" id="KW-1185">Reference proteome</keyword>
<keyword evidence="8 9" id="KW-0472">Membrane</keyword>
<sequence length="412" mass="44540">MSETNIVAVSANELLLLMASISILGIIGGFIGEKLKIPDVVIYLLFGVAFGPIFFNIVNIDSYPVANELILNFGSAFILYEGGREIKLKILNKVKITVLMLASLGVFITASTIAVGAFYILNLPISTSILLGSIVASTDPASLIPVFKQVSIHKMLKQTVISESAFNDAFGAILFSSVLAGVTMTQETSLGQTVLQLVFMILIGLIVGVVVALIGVALSSNKQYGIFHKYAPIISLVIAILAYEISEKLGGSGYMSVFIAGLVAGNKKTFHLWIDDEPYIEGVHFRECIATISRMAIFIVLGTHLDLNSLIKYGWKSLLVVLILIFIARPLVVLICTAFDKKANWSWNEKLFMMWVRETGVIPAALSGIVVSNKVPGYEIISSTVFMAIVVTLLVQASSTGIVAKKLNVLEE</sequence>
<evidence type="ECO:0000256" key="7">
    <source>
        <dbReference type="ARBA" id="ARBA00023065"/>
    </source>
</evidence>
<feature type="transmembrane region" description="Helical" evidence="9">
    <location>
        <begin position="125"/>
        <end position="144"/>
    </location>
</feature>
<feature type="transmembrane region" description="Helical" evidence="9">
    <location>
        <begin position="197"/>
        <end position="218"/>
    </location>
</feature>
<reference evidence="11 12" key="1">
    <citation type="submission" date="2014-12" db="EMBL/GenBank/DDBJ databases">
        <title>Draft genome sequence of Terrisporobacter sp. 08-306576, isolated from the blood culture of a bacteremia patient.</title>
        <authorList>
            <person name="Lund L.C."/>
            <person name="Sydenham T.V."/>
            <person name="Hogh S.V."/>
            <person name="Skov M.N."/>
            <person name="Kemp M."/>
            <person name="Justesen U.S."/>
        </authorList>
    </citation>
    <scope>NUCLEOTIDE SEQUENCE [LARGE SCALE GENOMIC DNA]</scope>
    <source>
        <strain evidence="11 12">08-306576</strain>
    </source>
</reference>
<evidence type="ECO:0000256" key="2">
    <source>
        <dbReference type="ARBA" id="ARBA00022448"/>
    </source>
</evidence>
<dbReference type="Gene3D" id="1.20.1530.20">
    <property type="match status" value="1"/>
</dbReference>